<evidence type="ECO:0000313" key="3">
    <source>
        <dbReference type="EMBL" id="MPC18570.1"/>
    </source>
</evidence>
<organism evidence="3 4">
    <name type="scientific">Portunus trituberculatus</name>
    <name type="common">Swimming crab</name>
    <name type="synonym">Neptunus trituberculatus</name>
    <dbReference type="NCBI Taxonomy" id="210409"/>
    <lineage>
        <taxon>Eukaryota</taxon>
        <taxon>Metazoa</taxon>
        <taxon>Ecdysozoa</taxon>
        <taxon>Arthropoda</taxon>
        <taxon>Crustacea</taxon>
        <taxon>Multicrustacea</taxon>
        <taxon>Malacostraca</taxon>
        <taxon>Eumalacostraca</taxon>
        <taxon>Eucarida</taxon>
        <taxon>Decapoda</taxon>
        <taxon>Pleocyemata</taxon>
        <taxon>Brachyura</taxon>
        <taxon>Eubrachyura</taxon>
        <taxon>Portunoidea</taxon>
        <taxon>Portunidae</taxon>
        <taxon>Portuninae</taxon>
        <taxon>Portunus</taxon>
    </lineage>
</organism>
<accession>A0A5B7DBB4</accession>
<evidence type="ECO:0000256" key="1">
    <source>
        <dbReference type="SAM" id="MobiDB-lite"/>
    </source>
</evidence>
<proteinExistence type="predicted"/>
<sequence>MNASGFYEGPLTVTVRTLQGQSLVVHTWGHRSVLQLKVMLERVWDLYSEDIQLVYREQSLHNSSLLGTYMRTLLCLYEKRGGGNNNHQHSPTPTQQAGLAH</sequence>
<evidence type="ECO:0000313" key="4">
    <source>
        <dbReference type="Proteomes" id="UP000324222"/>
    </source>
</evidence>
<evidence type="ECO:0000259" key="2">
    <source>
        <dbReference type="PROSITE" id="PS50053"/>
    </source>
</evidence>
<feature type="region of interest" description="Disordered" evidence="1">
    <location>
        <begin position="81"/>
        <end position="101"/>
    </location>
</feature>
<name>A0A5B7DBB4_PORTR</name>
<protein>
    <recommendedName>
        <fullName evidence="2">Ubiquitin-like domain-containing protein</fullName>
    </recommendedName>
</protein>
<dbReference type="EMBL" id="VSRR010000693">
    <property type="protein sequence ID" value="MPC18570.1"/>
    <property type="molecule type" value="Genomic_DNA"/>
</dbReference>
<feature type="compositionally biased region" description="Polar residues" evidence="1">
    <location>
        <begin position="85"/>
        <end position="101"/>
    </location>
</feature>
<dbReference type="Proteomes" id="UP000324222">
    <property type="component" value="Unassembled WGS sequence"/>
</dbReference>
<keyword evidence="4" id="KW-1185">Reference proteome</keyword>
<comment type="caution">
    <text evidence="3">The sequence shown here is derived from an EMBL/GenBank/DDBJ whole genome shotgun (WGS) entry which is preliminary data.</text>
</comment>
<dbReference type="SUPFAM" id="SSF54236">
    <property type="entry name" value="Ubiquitin-like"/>
    <property type="match status" value="1"/>
</dbReference>
<gene>
    <name evidence="3" type="ORF">E2C01_011458</name>
</gene>
<dbReference type="InterPro" id="IPR029071">
    <property type="entry name" value="Ubiquitin-like_domsf"/>
</dbReference>
<reference evidence="3 4" key="1">
    <citation type="submission" date="2019-05" db="EMBL/GenBank/DDBJ databases">
        <title>Another draft genome of Portunus trituberculatus and its Hox gene families provides insights of decapod evolution.</title>
        <authorList>
            <person name="Jeong J.-H."/>
            <person name="Song I."/>
            <person name="Kim S."/>
            <person name="Choi T."/>
            <person name="Kim D."/>
            <person name="Ryu S."/>
            <person name="Kim W."/>
        </authorList>
    </citation>
    <scope>NUCLEOTIDE SEQUENCE [LARGE SCALE GENOMIC DNA]</scope>
    <source>
        <tissue evidence="3">Muscle</tissue>
    </source>
</reference>
<feature type="domain" description="Ubiquitin-like" evidence="2">
    <location>
        <begin position="11"/>
        <end position="69"/>
    </location>
</feature>
<dbReference type="InterPro" id="IPR000626">
    <property type="entry name" value="Ubiquitin-like_dom"/>
</dbReference>
<dbReference type="Gene3D" id="3.10.20.90">
    <property type="entry name" value="Phosphatidylinositol 3-kinase Catalytic Subunit, Chain A, domain 1"/>
    <property type="match status" value="1"/>
</dbReference>
<dbReference type="PROSITE" id="PS50053">
    <property type="entry name" value="UBIQUITIN_2"/>
    <property type="match status" value="1"/>
</dbReference>
<dbReference type="AlphaFoldDB" id="A0A5B7DBB4"/>
<dbReference type="CDD" id="cd17039">
    <property type="entry name" value="Ubl_ubiquitin_like"/>
    <property type="match status" value="1"/>
</dbReference>